<keyword evidence="2" id="KW-1185">Reference proteome</keyword>
<sequence>MRKKASDPKTFWGPVPDRDAILNLEPVILLEDAEDYFGRDYHGDSFDERLCQIYTMVRNAGGVSALFPYPLACTERLENWTSMWIQIGREGSSQPEGEAREVIDQLVRVWGHQLRLPHVDDARSPRSTDKQPNVDQALSNLFGHCLASSIHLLKFRKTYILVFEDRGLGAA</sequence>
<evidence type="ECO:0000313" key="1">
    <source>
        <dbReference type="EMBL" id="RPB12604.1"/>
    </source>
</evidence>
<dbReference type="EMBL" id="ML119128">
    <property type="protein sequence ID" value="RPB12604.1"/>
    <property type="molecule type" value="Genomic_DNA"/>
</dbReference>
<reference evidence="1 2" key="1">
    <citation type="journal article" date="2018" name="Nat. Ecol. Evol.">
        <title>Pezizomycetes genomes reveal the molecular basis of ectomycorrhizal truffle lifestyle.</title>
        <authorList>
            <person name="Murat C."/>
            <person name="Payen T."/>
            <person name="Noel B."/>
            <person name="Kuo A."/>
            <person name="Morin E."/>
            <person name="Chen J."/>
            <person name="Kohler A."/>
            <person name="Krizsan K."/>
            <person name="Balestrini R."/>
            <person name="Da Silva C."/>
            <person name="Montanini B."/>
            <person name="Hainaut M."/>
            <person name="Levati E."/>
            <person name="Barry K.W."/>
            <person name="Belfiori B."/>
            <person name="Cichocki N."/>
            <person name="Clum A."/>
            <person name="Dockter R.B."/>
            <person name="Fauchery L."/>
            <person name="Guy J."/>
            <person name="Iotti M."/>
            <person name="Le Tacon F."/>
            <person name="Lindquist E.A."/>
            <person name="Lipzen A."/>
            <person name="Malagnac F."/>
            <person name="Mello A."/>
            <person name="Molinier V."/>
            <person name="Miyauchi S."/>
            <person name="Poulain J."/>
            <person name="Riccioni C."/>
            <person name="Rubini A."/>
            <person name="Sitrit Y."/>
            <person name="Splivallo R."/>
            <person name="Traeger S."/>
            <person name="Wang M."/>
            <person name="Zifcakova L."/>
            <person name="Wipf D."/>
            <person name="Zambonelli A."/>
            <person name="Paolocci F."/>
            <person name="Nowrousian M."/>
            <person name="Ottonello S."/>
            <person name="Baldrian P."/>
            <person name="Spatafora J.W."/>
            <person name="Henrissat B."/>
            <person name="Nagy L.G."/>
            <person name="Aury J.M."/>
            <person name="Wincker P."/>
            <person name="Grigoriev I.V."/>
            <person name="Bonfante P."/>
            <person name="Martin F.M."/>
        </authorList>
    </citation>
    <scope>NUCLEOTIDE SEQUENCE [LARGE SCALE GENOMIC DNA]</scope>
    <source>
        <strain evidence="1 2">CCBAS932</strain>
    </source>
</reference>
<accession>A0A3N4KPS6</accession>
<evidence type="ECO:0000313" key="2">
    <source>
        <dbReference type="Proteomes" id="UP000277580"/>
    </source>
</evidence>
<protein>
    <submittedName>
        <fullName evidence="1">Uncharacterized protein</fullName>
    </submittedName>
</protein>
<dbReference type="AlphaFoldDB" id="A0A3N4KPS6"/>
<gene>
    <name evidence="1" type="ORF">P167DRAFT_574282</name>
</gene>
<name>A0A3N4KPS6_9PEZI</name>
<organism evidence="1 2">
    <name type="scientific">Morchella conica CCBAS932</name>
    <dbReference type="NCBI Taxonomy" id="1392247"/>
    <lineage>
        <taxon>Eukaryota</taxon>
        <taxon>Fungi</taxon>
        <taxon>Dikarya</taxon>
        <taxon>Ascomycota</taxon>
        <taxon>Pezizomycotina</taxon>
        <taxon>Pezizomycetes</taxon>
        <taxon>Pezizales</taxon>
        <taxon>Morchellaceae</taxon>
        <taxon>Morchella</taxon>
    </lineage>
</organism>
<proteinExistence type="predicted"/>
<dbReference type="InParanoid" id="A0A3N4KPS6"/>
<dbReference type="Proteomes" id="UP000277580">
    <property type="component" value="Unassembled WGS sequence"/>
</dbReference>